<dbReference type="Gene3D" id="3.30.390.30">
    <property type="match status" value="1"/>
</dbReference>
<evidence type="ECO:0000256" key="6">
    <source>
        <dbReference type="ARBA" id="ARBA00023157"/>
    </source>
</evidence>
<dbReference type="PRINTS" id="PR00368">
    <property type="entry name" value="FADPNR"/>
</dbReference>
<feature type="binding site" evidence="8">
    <location>
        <position position="313"/>
    </location>
    <ligand>
        <name>FAD</name>
        <dbReference type="ChEBI" id="CHEBI:57692"/>
    </ligand>
</feature>
<keyword evidence="8" id="KW-0520">NAD</keyword>
<evidence type="ECO:0000256" key="8">
    <source>
        <dbReference type="PIRSR" id="PIRSR000350-3"/>
    </source>
</evidence>
<dbReference type="AlphaFoldDB" id="A0A1U7I075"/>
<dbReference type="OrthoDB" id="9807946at2"/>
<keyword evidence="6" id="KW-1015">Disulfide bond</keyword>
<evidence type="ECO:0000256" key="10">
    <source>
        <dbReference type="RuleBase" id="RU003691"/>
    </source>
</evidence>
<feature type="binding site" evidence="8">
    <location>
        <position position="262"/>
    </location>
    <ligand>
        <name>NAD(+)</name>
        <dbReference type="ChEBI" id="CHEBI:57540"/>
    </ligand>
</feature>
<feature type="binding site" evidence="8">
    <location>
        <position position="115"/>
    </location>
    <ligand>
        <name>FAD</name>
        <dbReference type="ChEBI" id="CHEBI:57692"/>
    </ligand>
</feature>
<dbReference type="InterPro" id="IPR036188">
    <property type="entry name" value="FAD/NAD-bd_sf"/>
</dbReference>
<sequence>MAVEYDVVVIGGGSGGLVVAGVAAALKAKVALVERDRLGGDCLWYGCVPSKSLIHASRVAYEVKHASRFGILCNDNKIDFAKAIGHVQSAIAAIEPHDSPQRFESLGAEVIFGSGEFVDPHTFVVNNRRLSARTFVIATGSRPAIPSIPGLQLAGYITNEEVFEITDRPDTLGIIGGGPIGCELGQAFARLGSQVTIISSSDRLLPKEDPEAAAVVQQQLISEGIRILTKTRVERVEVVNGQKYLIAKNEKIAVDQILVATGRNPNVESLNLKAAKVELQQDAAGYNQQGDQKGIRVNAKLQTTNPRIYACGDVIGGYQFTHVASHEANVIIRNALFLPILKVDYRVIPWATFTDPELARVGLTEAEARQRYGNNIDVIIQEYADVDRAQAEAATQGFAKIITKRNGEILGAHIVGAAAGELIHEIVLAMSHKLKISALGGIHIYPTLAEVISKAAFARTQERYEKNHTLQGLLEKMFRLLRSLG</sequence>
<dbReference type="Proteomes" id="UP000185984">
    <property type="component" value="Unassembled WGS sequence"/>
</dbReference>
<dbReference type="InterPro" id="IPR004099">
    <property type="entry name" value="Pyr_nucl-diS_OxRdtase_dimer"/>
</dbReference>
<reference evidence="13 14" key="1">
    <citation type="submission" date="2016-11" db="EMBL/GenBank/DDBJ databases">
        <title>Draft Genome Sequences of Nine Cyanobacterial Strains from Diverse Habitats.</title>
        <authorList>
            <person name="Zhu T."/>
            <person name="Hou S."/>
            <person name="Lu X."/>
            <person name="Hess W.R."/>
        </authorList>
    </citation>
    <scope>NUCLEOTIDE SEQUENCE [LARGE SCALE GENOMIC DNA]</scope>
    <source>
        <strain evidence="13 14">5.2 s.c.1</strain>
    </source>
</reference>
<keyword evidence="8" id="KW-0547">Nucleotide-binding</keyword>
<keyword evidence="7 10" id="KW-0676">Redox-active center</keyword>
<evidence type="ECO:0000256" key="3">
    <source>
        <dbReference type="ARBA" id="ARBA00022827"/>
    </source>
</evidence>
<accession>A0A1U7I075</accession>
<dbReference type="RefSeq" id="WP_073547791.1">
    <property type="nucleotide sequence ID" value="NZ_CAWMVK010000001.1"/>
</dbReference>
<dbReference type="InterPro" id="IPR012999">
    <property type="entry name" value="Pyr_OxRdtase_I_AS"/>
</dbReference>
<evidence type="ECO:0000259" key="12">
    <source>
        <dbReference type="Pfam" id="PF07992"/>
    </source>
</evidence>
<evidence type="ECO:0000313" key="13">
    <source>
        <dbReference type="EMBL" id="OKH29315.1"/>
    </source>
</evidence>
<keyword evidence="4" id="KW-0521">NADP</keyword>
<evidence type="ECO:0000256" key="5">
    <source>
        <dbReference type="ARBA" id="ARBA00023002"/>
    </source>
</evidence>
<dbReference type="PIRSF" id="PIRSF000350">
    <property type="entry name" value="Mercury_reductase_MerA"/>
    <property type="match status" value="1"/>
</dbReference>
<dbReference type="SUPFAM" id="SSF51905">
    <property type="entry name" value="FAD/NAD(P)-binding domain"/>
    <property type="match status" value="1"/>
</dbReference>
<dbReference type="PRINTS" id="PR00411">
    <property type="entry name" value="PNDRDTASEI"/>
</dbReference>
<dbReference type="EMBL" id="MRCC01000001">
    <property type="protein sequence ID" value="OKH29315.1"/>
    <property type="molecule type" value="Genomic_DNA"/>
</dbReference>
<keyword evidence="14" id="KW-1185">Reference proteome</keyword>
<comment type="similarity">
    <text evidence="1 10">Belongs to the class-I pyridine nucleotide-disulfide oxidoreductase family.</text>
</comment>
<feature type="binding site" evidence="8">
    <location>
        <begin position="139"/>
        <end position="141"/>
    </location>
    <ligand>
        <name>FAD</name>
        <dbReference type="ChEBI" id="CHEBI:57692"/>
    </ligand>
</feature>
<dbReference type="STRING" id="247279.NIES1031_01665"/>
<feature type="domain" description="FAD/NAD(P)-binding" evidence="12">
    <location>
        <begin position="5"/>
        <end position="328"/>
    </location>
</feature>
<evidence type="ECO:0000256" key="4">
    <source>
        <dbReference type="ARBA" id="ARBA00022857"/>
    </source>
</evidence>
<dbReference type="FunFam" id="3.30.390.30:FF:000001">
    <property type="entry name" value="Dihydrolipoyl dehydrogenase"/>
    <property type="match status" value="1"/>
</dbReference>
<dbReference type="Gene3D" id="3.50.50.60">
    <property type="entry name" value="FAD/NAD(P)-binding domain"/>
    <property type="match status" value="2"/>
</dbReference>
<feature type="domain" description="Pyridine nucleotide-disulphide oxidoreductase dimerisation" evidence="11">
    <location>
        <begin position="348"/>
        <end position="455"/>
    </location>
</feature>
<dbReference type="GO" id="GO:0050660">
    <property type="term" value="F:flavin adenine dinucleotide binding"/>
    <property type="evidence" value="ECO:0007669"/>
    <property type="project" value="TreeGrafter"/>
</dbReference>
<comment type="caution">
    <text evidence="13">The sequence shown here is derived from an EMBL/GenBank/DDBJ whole genome shotgun (WGS) entry which is preliminary data.</text>
</comment>
<keyword evidence="2 10" id="KW-0285">Flavoprotein</keyword>
<proteinExistence type="inferred from homology"/>
<evidence type="ECO:0000313" key="14">
    <source>
        <dbReference type="Proteomes" id="UP000185984"/>
    </source>
</evidence>
<feature type="binding site" evidence="8">
    <location>
        <begin position="176"/>
        <end position="183"/>
    </location>
    <ligand>
        <name>NAD(+)</name>
        <dbReference type="ChEBI" id="CHEBI:57540"/>
    </ligand>
</feature>
<dbReference type="GO" id="GO:0003955">
    <property type="term" value="F:NAD(P)H dehydrogenase (quinone) activity"/>
    <property type="evidence" value="ECO:0007669"/>
    <property type="project" value="TreeGrafter"/>
</dbReference>
<evidence type="ECO:0000256" key="2">
    <source>
        <dbReference type="ARBA" id="ARBA00022630"/>
    </source>
</evidence>
<dbReference type="InterPro" id="IPR001100">
    <property type="entry name" value="Pyr_nuc-diS_OxRdtase"/>
</dbReference>
<protein>
    <submittedName>
        <fullName evidence="13">Pyridine nucleotide-disulfide oxidoreductase</fullName>
    </submittedName>
</protein>
<evidence type="ECO:0000256" key="7">
    <source>
        <dbReference type="ARBA" id="ARBA00023284"/>
    </source>
</evidence>
<gene>
    <name evidence="13" type="ORF">NIES1031_01665</name>
</gene>
<feature type="disulfide bond" description="Redox-active" evidence="9">
    <location>
        <begin position="42"/>
        <end position="47"/>
    </location>
</feature>
<dbReference type="InterPro" id="IPR016156">
    <property type="entry name" value="FAD/NAD-linked_Rdtase_dimer_sf"/>
</dbReference>
<dbReference type="Pfam" id="PF02852">
    <property type="entry name" value="Pyr_redox_dim"/>
    <property type="match status" value="1"/>
</dbReference>
<dbReference type="PANTHER" id="PTHR43014">
    <property type="entry name" value="MERCURIC REDUCTASE"/>
    <property type="match status" value="1"/>
</dbReference>
<dbReference type="InterPro" id="IPR023753">
    <property type="entry name" value="FAD/NAD-binding_dom"/>
</dbReference>
<organism evidence="13 14">
    <name type="scientific">Chroogloeocystis siderophila 5.2 s.c.1</name>
    <dbReference type="NCBI Taxonomy" id="247279"/>
    <lineage>
        <taxon>Bacteria</taxon>
        <taxon>Bacillati</taxon>
        <taxon>Cyanobacteriota</taxon>
        <taxon>Cyanophyceae</taxon>
        <taxon>Oscillatoriophycideae</taxon>
        <taxon>Chroococcales</taxon>
        <taxon>Chroococcaceae</taxon>
        <taxon>Chroogloeocystis</taxon>
    </lineage>
</organism>
<dbReference type="PANTHER" id="PTHR43014:SF2">
    <property type="entry name" value="MERCURIC REDUCTASE"/>
    <property type="match status" value="1"/>
</dbReference>
<dbReference type="SUPFAM" id="SSF55424">
    <property type="entry name" value="FAD/NAD-linked reductases, dimerisation (C-terminal) domain"/>
    <property type="match status" value="1"/>
</dbReference>
<keyword evidence="5 10" id="KW-0560">Oxidoreductase</keyword>
<dbReference type="Pfam" id="PF07992">
    <property type="entry name" value="Pyr_redox_2"/>
    <property type="match status" value="1"/>
</dbReference>
<dbReference type="GO" id="GO:0016668">
    <property type="term" value="F:oxidoreductase activity, acting on a sulfur group of donors, NAD(P) as acceptor"/>
    <property type="evidence" value="ECO:0007669"/>
    <property type="project" value="InterPro"/>
</dbReference>
<evidence type="ECO:0000256" key="1">
    <source>
        <dbReference type="ARBA" id="ARBA00007532"/>
    </source>
</evidence>
<dbReference type="FunFam" id="3.50.50.60:FF:000379">
    <property type="entry name" value="Mercuric reductase"/>
    <property type="match status" value="1"/>
</dbReference>
<comment type="cofactor">
    <cofactor evidence="8">
        <name>FAD</name>
        <dbReference type="ChEBI" id="CHEBI:57692"/>
    </cofactor>
    <text evidence="8">Binds 1 FAD per subunit.</text>
</comment>
<name>A0A1U7I075_9CHRO</name>
<feature type="binding site" evidence="8">
    <location>
        <position position="51"/>
    </location>
    <ligand>
        <name>FAD</name>
        <dbReference type="ChEBI" id="CHEBI:57692"/>
    </ligand>
</feature>
<evidence type="ECO:0000256" key="9">
    <source>
        <dbReference type="PIRSR" id="PIRSR000350-4"/>
    </source>
</evidence>
<evidence type="ECO:0000259" key="11">
    <source>
        <dbReference type="Pfam" id="PF02852"/>
    </source>
</evidence>
<dbReference type="PROSITE" id="PS00076">
    <property type="entry name" value="PYRIDINE_REDOX_1"/>
    <property type="match status" value="1"/>
</dbReference>
<keyword evidence="3 8" id="KW-0274">FAD</keyword>